<dbReference type="Proteomes" id="UP000559256">
    <property type="component" value="Unassembled WGS sequence"/>
</dbReference>
<evidence type="ECO:0000313" key="1">
    <source>
        <dbReference type="EMBL" id="KAF5366541.1"/>
    </source>
</evidence>
<keyword evidence="2" id="KW-1185">Reference proteome</keyword>
<organism evidence="1 2">
    <name type="scientific">Tetrapyrgos nigripes</name>
    <dbReference type="NCBI Taxonomy" id="182062"/>
    <lineage>
        <taxon>Eukaryota</taxon>
        <taxon>Fungi</taxon>
        <taxon>Dikarya</taxon>
        <taxon>Basidiomycota</taxon>
        <taxon>Agaricomycotina</taxon>
        <taxon>Agaricomycetes</taxon>
        <taxon>Agaricomycetidae</taxon>
        <taxon>Agaricales</taxon>
        <taxon>Marasmiineae</taxon>
        <taxon>Marasmiaceae</taxon>
        <taxon>Tetrapyrgos</taxon>
    </lineage>
</organism>
<accession>A0A8H5GK46</accession>
<name>A0A8H5GK46_9AGAR</name>
<protein>
    <submittedName>
        <fullName evidence="1">Uncharacterized protein</fullName>
    </submittedName>
</protein>
<proteinExistence type="predicted"/>
<comment type="caution">
    <text evidence="1">The sequence shown here is derived from an EMBL/GenBank/DDBJ whole genome shotgun (WGS) entry which is preliminary data.</text>
</comment>
<dbReference type="AlphaFoldDB" id="A0A8H5GK46"/>
<dbReference type="EMBL" id="JAACJM010000022">
    <property type="protein sequence ID" value="KAF5366541.1"/>
    <property type="molecule type" value="Genomic_DNA"/>
</dbReference>
<evidence type="ECO:0000313" key="2">
    <source>
        <dbReference type="Proteomes" id="UP000559256"/>
    </source>
</evidence>
<gene>
    <name evidence="1" type="ORF">D9758_008965</name>
</gene>
<sequence length="72" mass="8052">MVYTLEGLIWPSTGTHVVVSDIPLPSFNGVEAQIHQFVLEAVFKATLANEYIFIYRGYASSQSWKTAESLQT</sequence>
<reference evidence="1 2" key="1">
    <citation type="journal article" date="2020" name="ISME J.">
        <title>Uncovering the hidden diversity of litter-decomposition mechanisms in mushroom-forming fungi.</title>
        <authorList>
            <person name="Floudas D."/>
            <person name="Bentzer J."/>
            <person name="Ahren D."/>
            <person name="Johansson T."/>
            <person name="Persson P."/>
            <person name="Tunlid A."/>
        </authorList>
    </citation>
    <scope>NUCLEOTIDE SEQUENCE [LARGE SCALE GENOMIC DNA]</scope>
    <source>
        <strain evidence="1 2">CBS 291.85</strain>
    </source>
</reference>